<name>A0A645JDV9_9ZZZZ</name>
<protein>
    <submittedName>
        <fullName evidence="1">Uncharacterized protein</fullName>
    </submittedName>
</protein>
<dbReference type="EMBL" id="VSSQ01139196">
    <property type="protein sequence ID" value="MPN61908.1"/>
    <property type="molecule type" value="Genomic_DNA"/>
</dbReference>
<comment type="caution">
    <text evidence="1">The sequence shown here is derived from an EMBL/GenBank/DDBJ whole genome shotgun (WGS) entry which is preliminary data.</text>
</comment>
<organism evidence="1">
    <name type="scientific">bioreactor metagenome</name>
    <dbReference type="NCBI Taxonomy" id="1076179"/>
    <lineage>
        <taxon>unclassified sequences</taxon>
        <taxon>metagenomes</taxon>
        <taxon>ecological metagenomes</taxon>
    </lineage>
</organism>
<reference evidence="1" key="1">
    <citation type="submission" date="2019-08" db="EMBL/GenBank/DDBJ databases">
        <authorList>
            <person name="Kucharzyk K."/>
            <person name="Murdoch R.W."/>
            <person name="Higgins S."/>
            <person name="Loffler F."/>
        </authorList>
    </citation>
    <scope>NUCLEOTIDE SEQUENCE</scope>
</reference>
<proteinExistence type="predicted"/>
<dbReference type="AntiFam" id="ANF00086">
    <property type="entry name" value="Shadow ORF (opposite lon)"/>
</dbReference>
<dbReference type="AlphaFoldDB" id="A0A645JDV9"/>
<accession>A0A645JDV9</accession>
<evidence type="ECO:0000313" key="1">
    <source>
        <dbReference type="EMBL" id="MPN61908.1"/>
    </source>
</evidence>
<sequence length="61" mass="7042">MAEPFKLPVGLLQSFRVGLGFIQFLFKRFNFSRLLIGFAKFLLDGLHLLVQKVITLNLFDL</sequence>
<gene>
    <name evidence="1" type="ORF">SDC9_209654</name>
</gene>